<accession>A0A7W3AN84</accession>
<comment type="caution">
    <text evidence="1">The sequence shown here is derived from an EMBL/GenBank/DDBJ whole genome shotgun (WGS) entry which is preliminary data.</text>
</comment>
<organism evidence="1 2">
    <name type="scientific">Escherichia marmotae</name>
    <dbReference type="NCBI Taxonomy" id="1499973"/>
    <lineage>
        <taxon>Bacteria</taxon>
        <taxon>Pseudomonadati</taxon>
        <taxon>Pseudomonadota</taxon>
        <taxon>Gammaproteobacteria</taxon>
        <taxon>Enterobacterales</taxon>
        <taxon>Enterobacteriaceae</taxon>
        <taxon>Escherichia</taxon>
    </lineage>
</organism>
<dbReference type="Proteomes" id="UP000518474">
    <property type="component" value="Unassembled WGS sequence"/>
</dbReference>
<gene>
    <name evidence="1" type="ORF">HV245_20580</name>
</gene>
<dbReference type="EMBL" id="JABXPT010000014">
    <property type="protein sequence ID" value="MBA7900521.1"/>
    <property type="molecule type" value="Genomic_DNA"/>
</dbReference>
<dbReference type="RefSeq" id="WP_062876052.1">
    <property type="nucleotide sequence ID" value="NZ_CP056699.1"/>
</dbReference>
<dbReference type="AlphaFoldDB" id="A0A7W3AN84"/>
<proteinExistence type="predicted"/>
<reference evidence="1 2" key="1">
    <citation type="submission" date="2020-06" db="EMBL/GenBank/DDBJ databases">
        <title>REHAB project genomes.</title>
        <authorList>
            <person name="Shaw L.P."/>
        </authorList>
    </citation>
    <scope>NUCLEOTIDE SEQUENCE [LARGE SCALE GENOMIC DNA]</scope>
    <source>
        <strain evidence="1 2">RHBSTW-00604</strain>
    </source>
</reference>
<name>A0A7W3AN84_9ESCH</name>
<protein>
    <submittedName>
        <fullName evidence="1">Transcriptional regulator</fullName>
    </submittedName>
</protein>
<sequence length="106" mass="12478">MYATKKIDFTYSSATIERRFTLIRELELSKVWYQILLDEEFSLMIMAEKEAMPNDRHKVIASLDLVTNRYWETEELREAGVIRDLMESSVPRRYRAGNEISVIKGA</sequence>
<evidence type="ECO:0000313" key="1">
    <source>
        <dbReference type="EMBL" id="MBA7900521.1"/>
    </source>
</evidence>
<evidence type="ECO:0000313" key="2">
    <source>
        <dbReference type="Proteomes" id="UP000518474"/>
    </source>
</evidence>